<accession>A0ABD1Z1D3</accession>
<dbReference type="InterPro" id="IPR038408">
    <property type="entry name" value="GNK2_sf"/>
</dbReference>
<evidence type="ECO:0000313" key="2">
    <source>
        <dbReference type="EMBL" id="KAL2641610.1"/>
    </source>
</evidence>
<dbReference type="AlphaFoldDB" id="A0ABD1Z1D3"/>
<evidence type="ECO:0000313" key="3">
    <source>
        <dbReference type="Proteomes" id="UP001605036"/>
    </source>
</evidence>
<gene>
    <name evidence="2" type="ORF">R1flu_009197</name>
</gene>
<dbReference type="InterPro" id="IPR002902">
    <property type="entry name" value="GNK2"/>
</dbReference>
<proteinExistence type="predicted"/>
<sequence length="175" mass="20087">MQSEQMLCQQWKTLLLLALLGSAAVWFLVGTSHLRFSRSTRTVHGSDIVAYDEITWCSEKHYEVDSEYERILDKLLDELTYRVAEESEDLLVISNYGLFIRAQCWVEDWAMCAACVSFLASNVDRWCPRSKVARVASKDCAIEYAFDTKTILDEDDVLFEPVEPIEQSEAGALQW</sequence>
<dbReference type="Proteomes" id="UP001605036">
    <property type="component" value="Unassembled WGS sequence"/>
</dbReference>
<evidence type="ECO:0000259" key="1">
    <source>
        <dbReference type="PROSITE" id="PS51473"/>
    </source>
</evidence>
<dbReference type="EMBL" id="JBHFFA010000002">
    <property type="protein sequence ID" value="KAL2641610.1"/>
    <property type="molecule type" value="Genomic_DNA"/>
</dbReference>
<dbReference type="Gene3D" id="3.30.430.20">
    <property type="entry name" value="Gnk2 domain, C-X8-C-X2-C motif"/>
    <property type="match status" value="1"/>
</dbReference>
<name>A0ABD1Z1D3_9MARC</name>
<feature type="domain" description="Gnk2-homologous" evidence="1">
    <location>
        <begin position="50"/>
        <end position="149"/>
    </location>
</feature>
<dbReference type="Pfam" id="PF01657">
    <property type="entry name" value="Stress-antifung"/>
    <property type="match status" value="1"/>
</dbReference>
<comment type="caution">
    <text evidence="2">The sequence shown here is derived from an EMBL/GenBank/DDBJ whole genome shotgun (WGS) entry which is preliminary data.</text>
</comment>
<dbReference type="PROSITE" id="PS51473">
    <property type="entry name" value="GNK2"/>
    <property type="match status" value="1"/>
</dbReference>
<keyword evidence="3" id="KW-1185">Reference proteome</keyword>
<reference evidence="2 3" key="1">
    <citation type="submission" date="2024-09" db="EMBL/GenBank/DDBJ databases">
        <title>Chromosome-scale assembly of Riccia fluitans.</title>
        <authorList>
            <person name="Paukszto L."/>
            <person name="Sawicki J."/>
            <person name="Karawczyk K."/>
            <person name="Piernik-Szablinska J."/>
            <person name="Szczecinska M."/>
            <person name="Mazdziarz M."/>
        </authorList>
    </citation>
    <scope>NUCLEOTIDE SEQUENCE [LARGE SCALE GENOMIC DNA]</scope>
    <source>
        <strain evidence="2">Rf_01</strain>
        <tissue evidence="2">Aerial parts of the thallus</tissue>
    </source>
</reference>
<organism evidence="2 3">
    <name type="scientific">Riccia fluitans</name>
    <dbReference type="NCBI Taxonomy" id="41844"/>
    <lineage>
        <taxon>Eukaryota</taxon>
        <taxon>Viridiplantae</taxon>
        <taxon>Streptophyta</taxon>
        <taxon>Embryophyta</taxon>
        <taxon>Marchantiophyta</taxon>
        <taxon>Marchantiopsida</taxon>
        <taxon>Marchantiidae</taxon>
        <taxon>Marchantiales</taxon>
        <taxon>Ricciaceae</taxon>
        <taxon>Riccia</taxon>
    </lineage>
</organism>
<protein>
    <recommendedName>
        <fullName evidence="1">Gnk2-homologous domain-containing protein</fullName>
    </recommendedName>
</protein>